<dbReference type="EMBL" id="CP021236">
    <property type="protein sequence ID" value="ARS38101.1"/>
    <property type="molecule type" value="Genomic_DNA"/>
</dbReference>
<gene>
    <name evidence="2" type="ORF">CA264_21380</name>
</gene>
<dbReference type="SUPFAM" id="SSF47413">
    <property type="entry name" value="lambda repressor-like DNA-binding domains"/>
    <property type="match status" value="1"/>
</dbReference>
<proteinExistence type="predicted"/>
<dbReference type="SMART" id="SM00530">
    <property type="entry name" value="HTH_XRE"/>
    <property type="match status" value="1"/>
</dbReference>
<dbReference type="GO" id="GO:0003677">
    <property type="term" value="F:DNA binding"/>
    <property type="evidence" value="ECO:0007669"/>
    <property type="project" value="InterPro"/>
</dbReference>
<dbReference type="KEGG" id="pact:CA264_21380"/>
<dbReference type="InterPro" id="IPR001387">
    <property type="entry name" value="Cro/C1-type_HTH"/>
</dbReference>
<protein>
    <recommendedName>
        <fullName evidence="1">HTH cro/C1-type domain-containing protein</fullName>
    </recommendedName>
</protein>
<dbReference type="Proteomes" id="UP000266292">
    <property type="component" value="Plasmid unnamed"/>
</dbReference>
<dbReference type="RefSeq" id="WP_025603856.1">
    <property type="nucleotide sequence ID" value="NZ_CP021236.1"/>
</dbReference>
<evidence type="ECO:0000259" key="1">
    <source>
        <dbReference type="PROSITE" id="PS50943"/>
    </source>
</evidence>
<dbReference type="OrthoDB" id="9796786at2"/>
<dbReference type="AlphaFoldDB" id="A0A1X9YZA8"/>
<dbReference type="STRING" id="709015.GCA_000472485_00085"/>
<geneLocation type="plasmid" evidence="2 3">
    <name>unnamed</name>
</geneLocation>
<sequence>MNKQSNSNDGHLLSEIYALLAKDESSCSIIELIENKSKEYNISQRQISEAIGIQRKSLQRILEGEAQKIDVLTFLKISQFLGTDLEELVQMYVAGLPVQYIKDVEKARKAGFILRNFDLDSLKKMGLIESSVDFDHIESRILRRFSLSSIYEYSTEVAAPLFSRTKRNFSDQMVKLWIGSAYQQFKTINNPNDFEKETLFKIIPRIRAFSRDYDNGLVQVCRALFSIGITVIIQSYLPKIQVRGATFLVNGKPCIVLSDFNKRYDELWTTLMHELYHVMKDLDLIARMGYHTTKSEGQMVVDHVSEEKADGFAREFLLPADKRKYIKSFIDVPAMVEGYAEKWNIHPSIIYGLHLEENNDDYPKYRRMILKTNDAIKRFLVYDLEDAPLIEVAEKLKEQVYLNS</sequence>
<organism evidence="2 3">
    <name type="scientific">Pontibacter actiniarum</name>
    <dbReference type="NCBI Taxonomy" id="323450"/>
    <lineage>
        <taxon>Bacteria</taxon>
        <taxon>Pseudomonadati</taxon>
        <taxon>Bacteroidota</taxon>
        <taxon>Cytophagia</taxon>
        <taxon>Cytophagales</taxon>
        <taxon>Hymenobacteraceae</taxon>
        <taxon>Pontibacter</taxon>
    </lineage>
</organism>
<dbReference type="PROSITE" id="PS50943">
    <property type="entry name" value="HTH_CROC1"/>
    <property type="match status" value="1"/>
</dbReference>
<reference evidence="3" key="1">
    <citation type="submission" date="2017-05" db="EMBL/GenBank/DDBJ databases">
        <authorList>
            <person name="Ray J."/>
            <person name="Price M."/>
            <person name="Deutschbauer A."/>
        </authorList>
    </citation>
    <scope>NUCLEOTIDE SEQUENCE [LARGE SCALE GENOMIC DNA]</scope>
    <source>
        <strain evidence="3">DSM 19842</strain>
        <plasmid evidence="3">unnamed</plasmid>
    </source>
</reference>
<evidence type="ECO:0000313" key="3">
    <source>
        <dbReference type="Proteomes" id="UP000266292"/>
    </source>
</evidence>
<dbReference type="Pfam" id="PF01381">
    <property type="entry name" value="HTH_3"/>
    <property type="match status" value="1"/>
</dbReference>
<keyword evidence="2" id="KW-0614">Plasmid</keyword>
<dbReference type="CDD" id="cd00093">
    <property type="entry name" value="HTH_XRE"/>
    <property type="match status" value="1"/>
</dbReference>
<dbReference type="InterPro" id="IPR010982">
    <property type="entry name" value="Lambda_DNA-bd_dom_sf"/>
</dbReference>
<name>A0A1X9YZA8_9BACT</name>
<keyword evidence="3" id="KW-1185">Reference proteome</keyword>
<feature type="domain" description="HTH cro/C1-type" evidence="1">
    <location>
        <begin position="38"/>
        <end position="88"/>
    </location>
</feature>
<evidence type="ECO:0000313" key="2">
    <source>
        <dbReference type="EMBL" id="ARS38101.1"/>
    </source>
</evidence>
<dbReference type="Gene3D" id="1.10.260.40">
    <property type="entry name" value="lambda repressor-like DNA-binding domains"/>
    <property type="match status" value="1"/>
</dbReference>
<accession>A0A1X9YZA8</accession>